<gene>
    <name evidence="1" type="ORF">PGIGA_G00032060</name>
</gene>
<reference evidence="1 2" key="1">
    <citation type="journal article" date="2022" name="bioRxiv">
        <title>An ancient truncated duplication of the anti-Mullerian hormone receptor type 2 gene is a potential conserved master sex determinant in the Pangasiidae catfish family.</title>
        <authorList>
            <person name="Wen M."/>
            <person name="Pan Q."/>
            <person name="Jouanno E."/>
            <person name="Montfort J."/>
            <person name="Zahm M."/>
            <person name="Cabau C."/>
            <person name="Klopp C."/>
            <person name="Iampietro C."/>
            <person name="Roques C."/>
            <person name="Bouchez O."/>
            <person name="Castinel A."/>
            <person name="Donnadieu C."/>
            <person name="Parrinello H."/>
            <person name="Poncet C."/>
            <person name="Belmonte E."/>
            <person name="Gautier V."/>
            <person name="Avarre J.-C."/>
            <person name="Dugue R."/>
            <person name="Gustiano R."/>
            <person name="Ha T.T.T."/>
            <person name="Campet M."/>
            <person name="Sriphairoj K."/>
            <person name="Ribolli J."/>
            <person name="de Almeida F.L."/>
            <person name="Desvignes T."/>
            <person name="Postlethwait J.H."/>
            <person name="Bucao C.F."/>
            <person name="Robinson-Rechavi M."/>
            <person name="Bobe J."/>
            <person name="Herpin A."/>
            <person name="Guiguen Y."/>
        </authorList>
    </citation>
    <scope>NUCLEOTIDE SEQUENCE [LARGE SCALE GENOMIC DNA]</scope>
    <source>
        <strain evidence="1">YG-Dec2019</strain>
    </source>
</reference>
<dbReference type="EMBL" id="CM040465">
    <property type="protein sequence ID" value="MCI4383906.1"/>
    <property type="molecule type" value="Genomic_DNA"/>
</dbReference>
<protein>
    <submittedName>
        <fullName evidence="1">Uncharacterized protein</fullName>
    </submittedName>
</protein>
<accession>A0ACC5WY20</accession>
<evidence type="ECO:0000313" key="1">
    <source>
        <dbReference type="EMBL" id="MCI4383906.1"/>
    </source>
</evidence>
<keyword evidence="2" id="KW-1185">Reference proteome</keyword>
<proteinExistence type="predicted"/>
<comment type="caution">
    <text evidence="1">The sequence shown here is derived from an EMBL/GenBank/DDBJ whole genome shotgun (WGS) entry which is preliminary data.</text>
</comment>
<organism evidence="1 2">
    <name type="scientific">Pangasianodon gigas</name>
    <name type="common">Mekong giant catfish</name>
    <name type="synonym">Pangasius gigas</name>
    <dbReference type="NCBI Taxonomy" id="30993"/>
    <lineage>
        <taxon>Eukaryota</taxon>
        <taxon>Metazoa</taxon>
        <taxon>Chordata</taxon>
        <taxon>Craniata</taxon>
        <taxon>Vertebrata</taxon>
        <taxon>Euteleostomi</taxon>
        <taxon>Actinopterygii</taxon>
        <taxon>Neopterygii</taxon>
        <taxon>Teleostei</taxon>
        <taxon>Ostariophysi</taxon>
        <taxon>Siluriformes</taxon>
        <taxon>Pangasiidae</taxon>
        <taxon>Pangasianodon</taxon>
    </lineage>
</organism>
<name>A0ACC5WY20_PANGG</name>
<dbReference type="Proteomes" id="UP000829447">
    <property type="component" value="Linkage Group LG12"/>
</dbReference>
<evidence type="ECO:0000313" key="2">
    <source>
        <dbReference type="Proteomes" id="UP000829447"/>
    </source>
</evidence>
<sequence length="486" mass="53841">MKPDVLIPGVNAIEVKLQKPFKYFGKYFDTIYVNENGALSFSVPLPDSLTPVVNADINIIAPLWTDLEADLPSIHYEETKDPFLLDSLAGFSRYLFAELNFIPSWSFTATWNNIPYINGTGRATFQAVLVSDNESTSLVMMSYRSVDPINGPWLAGYQALDPIFSYELPINDISELVGSNKSLGWWIYRVDDELPALCKPLMCTENEVCERRESGIGCYCVNKPNPDTFDAIEACTDSSGSVSLSRCQLFEAGYSVEELHLKDPNCTGVVEDGRLVFRFDSDAKLCGGNLESNTTHLIYNNAVRTLSKLISHNSRLNISISCVYPLILNLSMPMALQAEGSVIDKEVPAVEGTYQSHMLVYPNNSFTEPYSGNVTIALNQKIYVAVKVAGFNSDLIATVLDSCWAMPNMDSNSDICWYLIVKGCPNPDDGTVEVLQNGISTSSYFSFRMFSFSALGDNIFLHCQVHLCLLDSGNCAMVSSEHRCNH</sequence>